<evidence type="ECO:0000313" key="1">
    <source>
        <dbReference type="EMBL" id="CAF4192878.1"/>
    </source>
</evidence>
<feature type="non-terminal residue" evidence="1">
    <location>
        <position position="1"/>
    </location>
</feature>
<gene>
    <name evidence="1" type="ORF">OXD698_LOCUS40387</name>
</gene>
<dbReference type="EMBL" id="CAJOAZ010008876">
    <property type="protein sequence ID" value="CAF4192878.1"/>
    <property type="molecule type" value="Genomic_DNA"/>
</dbReference>
<dbReference type="AlphaFoldDB" id="A0A820B3H5"/>
<proteinExistence type="predicted"/>
<comment type="caution">
    <text evidence="1">The sequence shown here is derived from an EMBL/GenBank/DDBJ whole genome shotgun (WGS) entry which is preliminary data.</text>
</comment>
<accession>A0A820B3H5</accession>
<name>A0A820B3H5_9BILA</name>
<evidence type="ECO:0000313" key="2">
    <source>
        <dbReference type="Proteomes" id="UP000663844"/>
    </source>
</evidence>
<dbReference type="Proteomes" id="UP000663844">
    <property type="component" value="Unassembled WGS sequence"/>
</dbReference>
<sequence>MSLRSPSKRCAHHPVKMEEHVWLQIHACVRRVTLTPYAQH</sequence>
<organism evidence="1 2">
    <name type="scientific">Adineta steineri</name>
    <dbReference type="NCBI Taxonomy" id="433720"/>
    <lineage>
        <taxon>Eukaryota</taxon>
        <taxon>Metazoa</taxon>
        <taxon>Spiralia</taxon>
        <taxon>Gnathifera</taxon>
        <taxon>Rotifera</taxon>
        <taxon>Eurotatoria</taxon>
        <taxon>Bdelloidea</taxon>
        <taxon>Adinetida</taxon>
        <taxon>Adinetidae</taxon>
        <taxon>Adineta</taxon>
    </lineage>
</organism>
<protein>
    <submittedName>
        <fullName evidence="1">Uncharacterized protein</fullName>
    </submittedName>
</protein>
<reference evidence="1" key="1">
    <citation type="submission" date="2021-02" db="EMBL/GenBank/DDBJ databases">
        <authorList>
            <person name="Nowell W R."/>
        </authorList>
    </citation>
    <scope>NUCLEOTIDE SEQUENCE</scope>
</reference>